<dbReference type="PROSITE" id="PS50093">
    <property type="entry name" value="PKD"/>
    <property type="match status" value="1"/>
</dbReference>
<dbReference type="Gene3D" id="3.40.390.10">
    <property type="entry name" value="Collagenase (Catalytic Domain)"/>
    <property type="match status" value="1"/>
</dbReference>
<keyword evidence="8" id="KW-1015">Disulfide bond</keyword>
<keyword evidence="6" id="KW-0862">Zinc</keyword>
<dbReference type="EMBL" id="BAABGZ010000004">
    <property type="protein sequence ID" value="GAA4346484.1"/>
    <property type="molecule type" value="Genomic_DNA"/>
</dbReference>
<feature type="chain" id="PRO_5045750783" description="PKD domain-containing protein" evidence="9">
    <location>
        <begin position="28"/>
        <end position="731"/>
    </location>
</feature>
<dbReference type="InterPro" id="IPR000601">
    <property type="entry name" value="PKD_dom"/>
</dbReference>
<evidence type="ECO:0000256" key="6">
    <source>
        <dbReference type="ARBA" id="ARBA00022833"/>
    </source>
</evidence>
<keyword evidence="5" id="KW-0378">Hydrolase</keyword>
<dbReference type="Gene3D" id="2.60.120.260">
    <property type="entry name" value="Galactose-binding domain-like"/>
    <property type="match status" value="1"/>
</dbReference>
<dbReference type="InterPro" id="IPR013783">
    <property type="entry name" value="Ig-like_fold"/>
</dbReference>
<organism evidence="11 12">
    <name type="scientific">Hymenobacter saemangeumensis</name>
    <dbReference type="NCBI Taxonomy" id="1084522"/>
    <lineage>
        <taxon>Bacteria</taxon>
        <taxon>Pseudomonadati</taxon>
        <taxon>Bacteroidota</taxon>
        <taxon>Cytophagia</taxon>
        <taxon>Cytophagales</taxon>
        <taxon>Hymenobacteraceae</taxon>
        <taxon>Hymenobacter</taxon>
    </lineage>
</organism>
<evidence type="ECO:0000256" key="1">
    <source>
        <dbReference type="ARBA" id="ARBA00008721"/>
    </source>
</evidence>
<evidence type="ECO:0000256" key="3">
    <source>
        <dbReference type="ARBA" id="ARBA00022723"/>
    </source>
</evidence>
<proteinExistence type="inferred from homology"/>
<accession>A0ABP8HWV8</accession>
<evidence type="ECO:0000256" key="5">
    <source>
        <dbReference type="ARBA" id="ARBA00022801"/>
    </source>
</evidence>
<evidence type="ECO:0000313" key="11">
    <source>
        <dbReference type="EMBL" id="GAA4346484.1"/>
    </source>
</evidence>
<evidence type="ECO:0000313" key="12">
    <source>
        <dbReference type="Proteomes" id="UP001501153"/>
    </source>
</evidence>
<dbReference type="InterPro" id="IPR008754">
    <property type="entry name" value="Peptidase_M43"/>
</dbReference>
<dbReference type="Gene3D" id="2.60.40.10">
    <property type="entry name" value="Immunoglobulins"/>
    <property type="match status" value="1"/>
</dbReference>
<dbReference type="InterPro" id="IPR024079">
    <property type="entry name" value="MetalloPept_cat_dom_sf"/>
</dbReference>
<sequence length="731" mass="77599">MVKPLLYLRRAVLAGSLMVALTTPGRAQNPAHPAHDQELRCGFELEQQAAFRQDPGAAARYQQLLQGAAQLAADPARLAALPDVTVPVVVHIIHTGGTNNISDAQVHDALRILNEDFSKRNPDTSTVIPAFRPLAANVGFQFRLAKLDPNGNCTTGITRTFSPLTNVGDNQMKSLIVWPLNRYLNIWVSSAANGFGGGYAYGPCAPLPNAGVVIRHPYFGSIGTSTGSNVAARMLTHEVGHYFGLPHTWGPTDNPGQASNCGMDDGIADTPNTIGSQYNCNLAFAPCTDANGQPILANVQNYMDYASCQAMFTLGQRAVMRAGLQLACRAQLTTAANLLATGTNDGFTNGPCAPVVVFEPTSTKICEGATVTFHDYTYNDPDGSSRSYSWSFPGGMPATSTLPNPSVTYPTPGLYSVTLTVTSTPGGTSTRTLPQLMQVAGANTGLSGPVLESFENPAFPNTFAAPDPRNWATTSTAPATVAPPWQRANPPGGGLVASDGAACVWVRSNLLATNTYNWLTSPNINLSGFSAASPPVLSFDRAYAQLPTPVAENLQVQLSTDCGATWNTVASYFSAVLNTMGPLRTNGFMPSAATDWQSLQISIDPSFIGPFFQLRFQLVSQQGNPLYLDNIRIALPSATRSTALAQRYELRVLPNPATAETSVALRMPAPAAVQVRLTDLLGRQVLPSISTRLAAGRQTVALPQAAQLAPGLYLVQVLTEGHTLTVKLVVR</sequence>
<dbReference type="SUPFAM" id="SSF49299">
    <property type="entry name" value="PKD domain"/>
    <property type="match status" value="1"/>
</dbReference>
<keyword evidence="7" id="KW-0482">Metalloprotease</keyword>
<protein>
    <recommendedName>
        <fullName evidence="10">PKD domain-containing protein</fullName>
    </recommendedName>
</protein>
<name>A0ABP8HWV8_9BACT</name>
<dbReference type="InterPro" id="IPR026444">
    <property type="entry name" value="Secre_tail"/>
</dbReference>
<keyword evidence="3" id="KW-0479">Metal-binding</keyword>
<dbReference type="SMART" id="SM00089">
    <property type="entry name" value="PKD"/>
    <property type="match status" value="1"/>
</dbReference>
<dbReference type="InterPro" id="IPR035986">
    <property type="entry name" value="PKD_dom_sf"/>
</dbReference>
<dbReference type="Proteomes" id="UP001501153">
    <property type="component" value="Unassembled WGS sequence"/>
</dbReference>
<evidence type="ECO:0000256" key="2">
    <source>
        <dbReference type="ARBA" id="ARBA00022670"/>
    </source>
</evidence>
<keyword evidence="2" id="KW-0645">Protease</keyword>
<evidence type="ECO:0000256" key="7">
    <source>
        <dbReference type="ARBA" id="ARBA00023049"/>
    </source>
</evidence>
<dbReference type="RefSeq" id="WP_345232789.1">
    <property type="nucleotide sequence ID" value="NZ_BAABGZ010000004.1"/>
</dbReference>
<evidence type="ECO:0000259" key="10">
    <source>
        <dbReference type="PROSITE" id="PS50093"/>
    </source>
</evidence>
<evidence type="ECO:0000256" key="8">
    <source>
        <dbReference type="ARBA" id="ARBA00023157"/>
    </source>
</evidence>
<dbReference type="CDD" id="cd00146">
    <property type="entry name" value="PKD"/>
    <property type="match status" value="1"/>
</dbReference>
<evidence type="ECO:0000256" key="9">
    <source>
        <dbReference type="SAM" id="SignalP"/>
    </source>
</evidence>
<gene>
    <name evidence="11" type="ORF">GCM10023185_00930</name>
</gene>
<dbReference type="PANTHER" id="PTHR47466">
    <property type="match status" value="1"/>
</dbReference>
<comment type="similarity">
    <text evidence="1">Belongs to the peptidase M43B family.</text>
</comment>
<dbReference type="Pfam" id="PF18911">
    <property type="entry name" value="PKD_4"/>
    <property type="match status" value="1"/>
</dbReference>
<keyword evidence="4 9" id="KW-0732">Signal</keyword>
<keyword evidence="12" id="KW-1185">Reference proteome</keyword>
<dbReference type="InterPro" id="IPR022409">
    <property type="entry name" value="PKD/Chitinase_dom"/>
</dbReference>
<feature type="signal peptide" evidence="9">
    <location>
        <begin position="1"/>
        <end position="27"/>
    </location>
</feature>
<comment type="caution">
    <text evidence="11">The sequence shown here is derived from an EMBL/GenBank/DDBJ whole genome shotgun (WGS) entry which is preliminary data.</text>
</comment>
<reference evidence="12" key="1">
    <citation type="journal article" date="2019" name="Int. J. Syst. Evol. Microbiol.">
        <title>The Global Catalogue of Microorganisms (GCM) 10K type strain sequencing project: providing services to taxonomists for standard genome sequencing and annotation.</title>
        <authorList>
            <consortium name="The Broad Institute Genomics Platform"/>
            <consortium name="The Broad Institute Genome Sequencing Center for Infectious Disease"/>
            <person name="Wu L."/>
            <person name="Ma J."/>
        </authorList>
    </citation>
    <scope>NUCLEOTIDE SEQUENCE [LARGE SCALE GENOMIC DNA]</scope>
    <source>
        <strain evidence="12">JCM 17923</strain>
    </source>
</reference>
<dbReference type="Pfam" id="PF05572">
    <property type="entry name" value="Peptidase_M43"/>
    <property type="match status" value="1"/>
</dbReference>
<feature type="domain" description="PKD" evidence="10">
    <location>
        <begin position="354"/>
        <end position="444"/>
    </location>
</feature>
<dbReference type="SUPFAM" id="SSF55486">
    <property type="entry name" value="Metalloproteases ('zincins'), catalytic domain"/>
    <property type="match status" value="1"/>
</dbReference>
<dbReference type="PANTHER" id="PTHR47466:SF1">
    <property type="entry name" value="METALLOPROTEASE MEP1 (AFU_ORTHOLOGUE AFUA_1G07730)-RELATED"/>
    <property type="match status" value="1"/>
</dbReference>
<dbReference type="NCBIfam" id="TIGR04183">
    <property type="entry name" value="Por_Secre_tail"/>
    <property type="match status" value="1"/>
</dbReference>
<evidence type="ECO:0000256" key="4">
    <source>
        <dbReference type="ARBA" id="ARBA00022729"/>
    </source>
</evidence>